<reference evidence="2" key="1">
    <citation type="submission" date="2020-07" db="EMBL/GenBank/DDBJ databases">
        <authorList>
            <person name="Nieuwenhuis M."/>
            <person name="Van De Peppel L.J.J."/>
        </authorList>
    </citation>
    <scope>NUCLEOTIDE SEQUENCE</scope>
    <source>
        <strain evidence="2">AP01</strain>
        <tissue evidence="2">Mycelium</tissue>
    </source>
</reference>
<proteinExistence type="predicted"/>
<feature type="compositionally biased region" description="Low complexity" evidence="1">
    <location>
        <begin position="101"/>
        <end position="115"/>
    </location>
</feature>
<feature type="region of interest" description="Disordered" evidence="1">
    <location>
        <begin position="1"/>
        <end position="34"/>
    </location>
</feature>
<gene>
    <name evidence="2" type="ORF">DXG03_005077</name>
</gene>
<dbReference type="EMBL" id="JABCKV010000299">
    <property type="protein sequence ID" value="KAG5641505.1"/>
    <property type="molecule type" value="Genomic_DNA"/>
</dbReference>
<keyword evidence="3" id="KW-1185">Reference proteome</keyword>
<dbReference type="Proteomes" id="UP000775547">
    <property type="component" value="Unassembled WGS sequence"/>
</dbReference>
<organism evidence="2 3">
    <name type="scientific">Asterophora parasitica</name>
    <dbReference type="NCBI Taxonomy" id="117018"/>
    <lineage>
        <taxon>Eukaryota</taxon>
        <taxon>Fungi</taxon>
        <taxon>Dikarya</taxon>
        <taxon>Basidiomycota</taxon>
        <taxon>Agaricomycotina</taxon>
        <taxon>Agaricomycetes</taxon>
        <taxon>Agaricomycetidae</taxon>
        <taxon>Agaricales</taxon>
        <taxon>Tricholomatineae</taxon>
        <taxon>Lyophyllaceae</taxon>
        <taxon>Asterophora</taxon>
    </lineage>
</organism>
<sequence length="159" mass="17666">MPPPRTRSRSQQTQNKRKFPLDKRLGAKKKKRRPYDFRHAAAPDITPNSRARGFPVLPTKLLLDITSYLPSLPVPATSGDLCADYSERIFIGLHTLMRIPTTRPPTLTSSTTTPDTPRPEDAQCPACSRNDNLNKGRRVVLVQDLVQLRGRVGPVASTG</sequence>
<name>A0A9P7KA24_9AGAR</name>
<feature type="region of interest" description="Disordered" evidence="1">
    <location>
        <begin position="101"/>
        <end position="129"/>
    </location>
</feature>
<protein>
    <submittedName>
        <fullName evidence="2">Uncharacterized protein</fullName>
    </submittedName>
</protein>
<evidence type="ECO:0000313" key="3">
    <source>
        <dbReference type="Proteomes" id="UP000775547"/>
    </source>
</evidence>
<dbReference type="AlphaFoldDB" id="A0A9P7KA24"/>
<evidence type="ECO:0000313" key="2">
    <source>
        <dbReference type="EMBL" id="KAG5641505.1"/>
    </source>
</evidence>
<evidence type="ECO:0000256" key="1">
    <source>
        <dbReference type="SAM" id="MobiDB-lite"/>
    </source>
</evidence>
<accession>A0A9P7KA24</accession>
<reference evidence="2" key="2">
    <citation type="submission" date="2021-10" db="EMBL/GenBank/DDBJ databases">
        <title>Phylogenomics reveals ancestral predisposition of the termite-cultivated fungus Termitomyces towards a domesticated lifestyle.</title>
        <authorList>
            <person name="Auxier B."/>
            <person name="Grum-Grzhimaylo A."/>
            <person name="Cardenas M.E."/>
            <person name="Lodge J.D."/>
            <person name="Laessoe T."/>
            <person name="Pedersen O."/>
            <person name="Smith M.E."/>
            <person name="Kuyper T.W."/>
            <person name="Franco-Molano E.A."/>
            <person name="Baroni T.J."/>
            <person name="Aanen D.K."/>
        </authorList>
    </citation>
    <scope>NUCLEOTIDE SEQUENCE</scope>
    <source>
        <strain evidence="2">AP01</strain>
        <tissue evidence="2">Mycelium</tissue>
    </source>
</reference>
<comment type="caution">
    <text evidence="2">The sequence shown here is derived from an EMBL/GenBank/DDBJ whole genome shotgun (WGS) entry which is preliminary data.</text>
</comment>